<proteinExistence type="predicted"/>
<keyword evidence="1" id="KW-0143">Chaperone</keyword>
<name>A0ABU9W3K7_9MICO</name>
<evidence type="ECO:0000256" key="2">
    <source>
        <dbReference type="SAM" id="Phobius"/>
    </source>
</evidence>
<dbReference type="Proteomes" id="UP001425155">
    <property type="component" value="Unassembled WGS sequence"/>
</dbReference>
<evidence type="ECO:0000313" key="3">
    <source>
        <dbReference type="EMBL" id="MEN1945484.1"/>
    </source>
</evidence>
<feature type="transmembrane region" description="Helical" evidence="2">
    <location>
        <begin position="55"/>
        <end position="77"/>
    </location>
</feature>
<dbReference type="EMBL" id="JBCLVG010000001">
    <property type="protein sequence ID" value="MEN1945484.1"/>
    <property type="molecule type" value="Genomic_DNA"/>
</dbReference>
<dbReference type="InterPro" id="IPR000740">
    <property type="entry name" value="GrpE"/>
</dbReference>
<keyword evidence="2" id="KW-0472">Membrane</keyword>
<reference evidence="3 4" key="1">
    <citation type="submission" date="2024-03" db="EMBL/GenBank/DDBJ databases">
        <title>YIM 134122 draft genome.</title>
        <authorList>
            <person name="Zuo S."/>
            <person name="Xiong L."/>
        </authorList>
    </citation>
    <scope>NUCLEOTIDE SEQUENCE [LARGE SCALE GENOMIC DNA]</scope>
    <source>
        <strain evidence="3 4">YIM 134122</strain>
    </source>
</reference>
<dbReference type="PRINTS" id="PR00773">
    <property type="entry name" value="GRPEPROTEIN"/>
</dbReference>
<protein>
    <submittedName>
        <fullName evidence="3">Nucleotide exchange factor GrpE</fullName>
    </submittedName>
</protein>
<gene>
    <name evidence="3" type="primary">grpE</name>
    <name evidence="3" type="ORF">WJX64_02900</name>
</gene>
<accession>A0ABU9W3K7</accession>
<dbReference type="RefSeq" id="WP_342113087.1">
    <property type="nucleotide sequence ID" value="NZ_JBCAUN010000001.1"/>
</dbReference>
<comment type="caution">
    <text evidence="3">The sequence shown here is derived from an EMBL/GenBank/DDBJ whole genome shotgun (WGS) entry which is preliminary data.</text>
</comment>
<keyword evidence="2" id="KW-1133">Transmembrane helix</keyword>
<evidence type="ECO:0000256" key="1">
    <source>
        <dbReference type="ARBA" id="ARBA00023186"/>
    </source>
</evidence>
<keyword evidence="4" id="KW-1185">Reference proteome</keyword>
<dbReference type="Pfam" id="PF01025">
    <property type="entry name" value="GrpE"/>
    <property type="match status" value="1"/>
</dbReference>
<evidence type="ECO:0000313" key="4">
    <source>
        <dbReference type="Proteomes" id="UP001425155"/>
    </source>
</evidence>
<organism evidence="3 4">
    <name type="scientific">Leifsonia stereocauli</name>
    <dbReference type="NCBI Taxonomy" id="3134136"/>
    <lineage>
        <taxon>Bacteria</taxon>
        <taxon>Bacillati</taxon>
        <taxon>Actinomycetota</taxon>
        <taxon>Actinomycetes</taxon>
        <taxon>Micrococcales</taxon>
        <taxon>Microbacteriaceae</taxon>
        <taxon>Leifsonia</taxon>
    </lineage>
</organism>
<keyword evidence="2" id="KW-0812">Transmembrane</keyword>
<sequence>MLLVDDCPLTGEATCPPGESFGSDQCAPVSVTDCPTAPPTETSGTDGIWGTVGSAAPWVLVGLLLLALIGVVVWLLVEMSRRRRADAKAAAAFRDAEGWKASAQSASQNRPAASPVQDDLLEQLVTLADFPQSAGAGAQLEQVIAAAGLVPLTANPGDRFDDTVHRARTKRPTPDPAYDRTIAEVIRPGYRTANRIVRPADVSVWIHG</sequence>
<dbReference type="Gene3D" id="2.30.22.10">
    <property type="entry name" value="Head domain of nucleotide exchange factor GrpE"/>
    <property type="match status" value="1"/>
</dbReference>
<dbReference type="SUPFAM" id="SSF51064">
    <property type="entry name" value="Head domain of nucleotide exchange factor GrpE"/>
    <property type="match status" value="1"/>
</dbReference>
<dbReference type="InterPro" id="IPR009012">
    <property type="entry name" value="GrpE_head"/>
</dbReference>